<dbReference type="Pfam" id="PF06337">
    <property type="entry name" value="DUSP"/>
    <property type="match status" value="1"/>
</dbReference>
<evidence type="ECO:0000256" key="1">
    <source>
        <dbReference type="SAM" id="MobiDB-lite"/>
    </source>
</evidence>
<dbReference type="PANTHER" id="PTHR24119">
    <property type="entry name" value="ACYL-COA-BINDING DOMAIN-CONTAINING PROTEIN 6"/>
    <property type="match status" value="1"/>
</dbReference>
<reference evidence="4" key="1">
    <citation type="journal article" date="2011" name="Genome Biol.">
        <title>Comparative genomics of the social amoebae Dictyostelium discoideum and Dictyostelium purpureum.</title>
        <authorList>
            <consortium name="US DOE Joint Genome Institute (JGI-PGF)"/>
            <person name="Sucgang R."/>
            <person name="Kuo A."/>
            <person name="Tian X."/>
            <person name="Salerno W."/>
            <person name="Parikh A."/>
            <person name="Feasley C.L."/>
            <person name="Dalin E."/>
            <person name="Tu H."/>
            <person name="Huang E."/>
            <person name="Barry K."/>
            <person name="Lindquist E."/>
            <person name="Shapiro H."/>
            <person name="Bruce D."/>
            <person name="Schmutz J."/>
            <person name="Salamov A."/>
            <person name="Fey P."/>
            <person name="Gaudet P."/>
            <person name="Anjard C."/>
            <person name="Babu M.M."/>
            <person name="Basu S."/>
            <person name="Bushmanova Y."/>
            <person name="van der Wel H."/>
            <person name="Katoh-Kurasawa M."/>
            <person name="Dinh C."/>
            <person name="Coutinho P.M."/>
            <person name="Saito T."/>
            <person name="Elias M."/>
            <person name="Schaap P."/>
            <person name="Kay R.R."/>
            <person name="Henrissat B."/>
            <person name="Eichinger L."/>
            <person name="Rivero F."/>
            <person name="Putnam N.H."/>
            <person name="West C.M."/>
            <person name="Loomis W.F."/>
            <person name="Chisholm R.L."/>
            <person name="Shaulsky G."/>
            <person name="Strassmann J.E."/>
            <person name="Queller D.C."/>
            <person name="Kuspa A."/>
            <person name="Grigoriev I.V."/>
        </authorList>
    </citation>
    <scope>NUCLEOTIDE SEQUENCE [LARGE SCALE GENOMIC DNA]</scope>
    <source>
        <strain evidence="4">QSDP1</strain>
    </source>
</reference>
<feature type="compositionally biased region" description="Low complexity" evidence="1">
    <location>
        <begin position="537"/>
        <end position="551"/>
    </location>
</feature>
<dbReference type="RefSeq" id="XP_003285666.1">
    <property type="nucleotide sequence ID" value="XM_003285618.1"/>
</dbReference>
<dbReference type="SMART" id="SM00695">
    <property type="entry name" value="DUSP"/>
    <property type="match status" value="1"/>
</dbReference>
<dbReference type="eggNOG" id="KOG1870">
    <property type="taxonomic scope" value="Eukaryota"/>
</dbReference>
<feature type="compositionally biased region" description="Low complexity" evidence="1">
    <location>
        <begin position="683"/>
        <end position="695"/>
    </location>
</feature>
<dbReference type="VEuPathDB" id="AmoebaDB:DICPUDRAFT_76605"/>
<keyword evidence="4" id="KW-1185">Reference proteome</keyword>
<organism evidence="3 4">
    <name type="scientific">Dictyostelium purpureum</name>
    <name type="common">Slime mold</name>
    <dbReference type="NCBI Taxonomy" id="5786"/>
    <lineage>
        <taxon>Eukaryota</taxon>
        <taxon>Amoebozoa</taxon>
        <taxon>Evosea</taxon>
        <taxon>Eumycetozoa</taxon>
        <taxon>Dictyostelia</taxon>
        <taxon>Dictyosteliales</taxon>
        <taxon>Dictyosteliaceae</taxon>
        <taxon>Dictyostelium</taxon>
    </lineage>
</organism>
<name>F0ZE38_DICPU</name>
<dbReference type="STRING" id="5786.F0ZE38"/>
<dbReference type="PROSITE" id="PS51283">
    <property type="entry name" value="DUSP"/>
    <property type="match status" value="1"/>
</dbReference>
<feature type="region of interest" description="Disordered" evidence="1">
    <location>
        <begin position="531"/>
        <end position="553"/>
    </location>
</feature>
<evidence type="ECO:0000313" key="3">
    <source>
        <dbReference type="EMBL" id="EGC37821.1"/>
    </source>
</evidence>
<dbReference type="SUPFAM" id="SSF143791">
    <property type="entry name" value="DUSP-like"/>
    <property type="match status" value="1"/>
</dbReference>
<gene>
    <name evidence="3" type="ORF">DICPUDRAFT_76605</name>
</gene>
<dbReference type="AlphaFoldDB" id="F0ZE38"/>
<dbReference type="InParanoid" id="F0ZE38"/>
<evidence type="ECO:0000259" key="2">
    <source>
        <dbReference type="PROSITE" id="PS51283"/>
    </source>
</evidence>
<dbReference type="GO" id="GO:0000062">
    <property type="term" value="F:fatty-acyl-CoA binding"/>
    <property type="evidence" value="ECO:0000318"/>
    <property type="project" value="GO_Central"/>
</dbReference>
<dbReference type="InterPro" id="IPR035927">
    <property type="entry name" value="DUSP-like_sf"/>
</dbReference>
<dbReference type="InterPro" id="IPR006615">
    <property type="entry name" value="Pept_C19_DUSP"/>
</dbReference>
<feature type="region of interest" description="Disordered" evidence="1">
    <location>
        <begin position="669"/>
        <end position="695"/>
    </location>
</feature>
<dbReference type="PANTHER" id="PTHR24119:SF0">
    <property type="entry name" value="ACYL-COA-BINDING DOMAIN-CONTAINING PROTEIN 6"/>
    <property type="match status" value="1"/>
</dbReference>
<dbReference type="KEGG" id="dpp:DICPUDRAFT_76605"/>
<feature type="compositionally biased region" description="Basic and acidic residues" evidence="1">
    <location>
        <begin position="671"/>
        <end position="682"/>
    </location>
</feature>
<dbReference type="Gene3D" id="3.30.2230.10">
    <property type="entry name" value="DUSP-like"/>
    <property type="match status" value="1"/>
</dbReference>
<dbReference type="Proteomes" id="UP000001064">
    <property type="component" value="Unassembled WGS sequence"/>
</dbReference>
<accession>F0ZE38</accession>
<protein>
    <recommendedName>
        <fullName evidence="2">DUSP domain-containing protein</fullName>
    </recommendedName>
</protein>
<proteinExistence type="predicted"/>
<sequence>MSWSYNSNDCLNIGNFYNGNPYETPLNSTRNNINSYNDNNNIHNSKDNLINNNCSINNDHLYSTDDNSVPSSPNNSDICRLGLMLKKIPDDQLDEETKLKIRMIKNEILSLTNNVNNNNNSNNNNDNNNDNSNNNDNLHNLNNSENLSNISSDSINTNLGGLRSILKDIPDDQIVEEQNLMIKMIKNEILSLTNSIKANNIPPKDYDNININSYNDNNKDNIDSIDNSNNNIDNIDNIDNMDNINQNSNINRTENKNININNLDMDMDMDIYNNTYQDVPNNENSYNINIHEILKYHSQLEPPPPQQLSMVQQQLEKQLELNDIFFSEIILYDDLTKDQINQLLSTINSTPKFQYNEWALVNQTWFSEWEKGIFRKDELGPIDNYPLLDITSDDDQLLRCDIKEYLDFTVVPIDIWNIFKKIYGGSPDIIRKVTDKGDIDLKIPITLFLIKSSDIKYCQYITKSHAFQYETFFSLKKRACKLFNIPFGDADIYNFDGGTATQELYLFLTPRTIKLYNNQMILVKEKKYPLESESEPESTPTLTPTPTLTSSIPNTPNIDFTLSSISSMPSVDFNNDSKVLESGTSVTPSPNNQKQTMFTRYINKKTNSNYFYFPLYTDPFSLSFLNYSFFKSSFNYDPDSILQSNEYVQFEKMQNNYYSNLDQIQSFSFNSDKDENKNDDNNNIKSNNKNNTNNIENNINNINNIDNNNNNENSPKNYIDNMYFHGIDLEEENPKKAHRPPVCKPQ</sequence>
<feature type="region of interest" description="Disordered" evidence="1">
    <location>
        <begin position="113"/>
        <end position="149"/>
    </location>
</feature>
<dbReference type="EMBL" id="GL870990">
    <property type="protein sequence ID" value="EGC37821.1"/>
    <property type="molecule type" value="Genomic_DNA"/>
</dbReference>
<dbReference type="GO" id="GO:0004843">
    <property type="term" value="F:cysteine-type deubiquitinase activity"/>
    <property type="evidence" value="ECO:0007669"/>
    <property type="project" value="InterPro"/>
</dbReference>
<feature type="domain" description="DUSP" evidence="2">
    <location>
        <begin position="331"/>
        <end position="434"/>
    </location>
</feature>
<dbReference type="GeneID" id="10499082"/>
<evidence type="ECO:0000313" key="4">
    <source>
        <dbReference type="Proteomes" id="UP000001064"/>
    </source>
</evidence>